<dbReference type="SUPFAM" id="SSF52540">
    <property type="entry name" value="P-loop containing nucleoside triphosphate hydrolases"/>
    <property type="match status" value="1"/>
</dbReference>
<feature type="domain" description="IstB-like ATP-binding" evidence="2">
    <location>
        <begin position="3"/>
        <end position="246"/>
    </location>
</feature>
<dbReference type="GO" id="GO:0005524">
    <property type="term" value="F:ATP binding"/>
    <property type="evidence" value="ECO:0007669"/>
    <property type="project" value="InterPro"/>
</dbReference>
<evidence type="ECO:0000313" key="3">
    <source>
        <dbReference type="EMBL" id="SUU92195.1"/>
    </source>
</evidence>
<protein>
    <submittedName>
        <fullName evidence="3">DNA replication protein</fullName>
    </submittedName>
</protein>
<dbReference type="Gene3D" id="3.40.50.300">
    <property type="entry name" value="P-loop containing nucleotide triphosphate hydrolases"/>
    <property type="match status" value="1"/>
</dbReference>
<organism evidence="3 4">
    <name type="scientific">Anaerococcus octavius</name>
    <dbReference type="NCBI Taxonomy" id="54007"/>
    <lineage>
        <taxon>Bacteria</taxon>
        <taxon>Bacillati</taxon>
        <taxon>Bacillota</taxon>
        <taxon>Tissierellia</taxon>
        <taxon>Tissierellales</taxon>
        <taxon>Peptoniphilaceae</taxon>
        <taxon>Anaerococcus</taxon>
    </lineage>
</organism>
<evidence type="ECO:0000256" key="1">
    <source>
        <dbReference type="SAM" id="Coils"/>
    </source>
</evidence>
<sequence>MNLDGMINDYKQMGKVNNRSEKTLAELLEQKERELQAKINKASKHLDNERYIKNLSRMPKKTIDLTLNDIKNTWESEEMPQVNMAIDSVYDFKTLEKGLYIYSKQPGTGKTTLLSALARAVYKQYEEPIFFATEEYILSKVKESYNPEAQTSEDEVIRDIAKNRAVFIDELGQNSTDWAVRTLKRLLDEMMNNDSILFVTSNYGLNDLAAKLYSKENNSLNRTIDQFVDRLNGMTKPVKFGNKSYR</sequence>
<dbReference type="Pfam" id="PF01695">
    <property type="entry name" value="IstB_IS21"/>
    <property type="match status" value="1"/>
</dbReference>
<feature type="coiled-coil region" evidence="1">
    <location>
        <begin position="17"/>
        <end position="48"/>
    </location>
</feature>
<evidence type="ECO:0000259" key="2">
    <source>
        <dbReference type="Pfam" id="PF01695"/>
    </source>
</evidence>
<dbReference type="InterPro" id="IPR002611">
    <property type="entry name" value="IstB_ATP-bd"/>
</dbReference>
<dbReference type="AlphaFoldDB" id="A0A380WTA7"/>
<dbReference type="InterPro" id="IPR027417">
    <property type="entry name" value="P-loop_NTPase"/>
</dbReference>
<reference evidence="3 4" key="1">
    <citation type="submission" date="2018-06" db="EMBL/GenBank/DDBJ databases">
        <authorList>
            <consortium name="Pathogen Informatics"/>
            <person name="Doyle S."/>
        </authorList>
    </citation>
    <scope>NUCLEOTIDE SEQUENCE [LARGE SCALE GENOMIC DNA]</scope>
    <source>
        <strain evidence="3 4">NCTC9810</strain>
    </source>
</reference>
<gene>
    <name evidence="3" type="ORF">NCTC9810_00520</name>
</gene>
<accession>A0A380WTA7</accession>
<dbReference type="RefSeq" id="WP_115595077.1">
    <property type="nucleotide sequence ID" value="NZ_UFTA01000002.1"/>
</dbReference>
<evidence type="ECO:0000313" key="4">
    <source>
        <dbReference type="Proteomes" id="UP000255124"/>
    </source>
</evidence>
<proteinExistence type="predicted"/>
<keyword evidence="1" id="KW-0175">Coiled coil</keyword>
<dbReference type="Proteomes" id="UP000255124">
    <property type="component" value="Unassembled WGS sequence"/>
</dbReference>
<name>A0A380WTA7_9FIRM</name>
<dbReference type="EMBL" id="UFTA01000002">
    <property type="protein sequence ID" value="SUU92195.1"/>
    <property type="molecule type" value="Genomic_DNA"/>
</dbReference>
<dbReference type="OrthoDB" id="2365470at2"/>